<dbReference type="Proteomes" id="UP000576087">
    <property type="component" value="Unassembled WGS sequence"/>
</dbReference>
<proteinExistence type="predicted"/>
<dbReference type="EMBL" id="JACIGY010000001">
    <property type="protein sequence ID" value="MBB4409579.1"/>
    <property type="molecule type" value="Genomic_DNA"/>
</dbReference>
<comment type="caution">
    <text evidence="3">The sequence shown here is derived from an EMBL/GenBank/DDBJ whole genome shotgun (WGS) entry which is preliminary data.</text>
</comment>
<gene>
    <name evidence="2" type="ORF">GGE31_000050</name>
    <name evidence="1" type="ORF">GGE33_001735</name>
    <name evidence="3" type="ORF">GGE35_000050</name>
</gene>
<organism evidence="3 6">
    <name type="scientific">Aliirhizobium cellulosilyticum</name>
    <dbReference type="NCBI Taxonomy" id="393664"/>
    <lineage>
        <taxon>Bacteria</taxon>
        <taxon>Pseudomonadati</taxon>
        <taxon>Pseudomonadota</taxon>
        <taxon>Alphaproteobacteria</taxon>
        <taxon>Hyphomicrobiales</taxon>
        <taxon>Rhizobiaceae</taxon>
        <taxon>Aliirhizobium</taxon>
    </lineage>
</organism>
<dbReference type="AlphaFoldDB" id="A0A7W6UTW3"/>
<name>A0A7W6UTW3_9HYPH</name>
<dbReference type="EMBL" id="JACIGW010000001">
    <property type="protein sequence ID" value="MBB4348027.1"/>
    <property type="molecule type" value="Genomic_DNA"/>
</dbReference>
<accession>A0A7W6UTW3</accession>
<dbReference type="RefSeq" id="WP_183822116.1">
    <property type="nucleotide sequence ID" value="NZ_JACIGW010000001.1"/>
</dbReference>
<evidence type="ECO:0000313" key="4">
    <source>
        <dbReference type="Proteomes" id="UP000520770"/>
    </source>
</evidence>
<reference evidence="4 5" key="1">
    <citation type="submission" date="2020-08" db="EMBL/GenBank/DDBJ databases">
        <title>Genomic Encyclopedia of Type Strains, Phase IV (KMG-V): Genome sequencing to study the core and pangenomes of soil and plant-associated prokaryotes.</title>
        <authorList>
            <person name="Whitman W."/>
        </authorList>
    </citation>
    <scope>NUCLEOTIDE SEQUENCE [LARGE SCALE GENOMIC DNA]</scope>
    <source>
        <strain evidence="2 5">SEMIA 444</strain>
        <strain evidence="1 4">SEMIA 448</strain>
        <strain evidence="3 6">SEMIA 452</strain>
    </source>
</reference>
<sequence length="177" mass="18509">MTAINVILTPEYAVIVSDTLARAAGNPDFHVAKVMPCPHMRLAVATRGRMDAISKVVGAISVGAFDYDSCRAFLAGTYPQLGLDEVEIVVAGWSAKGPAAFIISAANTGGKVMDIQHVLITPTVPKEVADAFSADPIVLMPDLLKSQANSPDVGGFMNVTQIGEHVIETYTAGPISA</sequence>
<evidence type="ECO:0000313" key="5">
    <source>
        <dbReference type="Proteomes" id="UP000524535"/>
    </source>
</evidence>
<evidence type="ECO:0000313" key="6">
    <source>
        <dbReference type="Proteomes" id="UP000576087"/>
    </source>
</evidence>
<evidence type="ECO:0000313" key="3">
    <source>
        <dbReference type="EMBL" id="MBB4444268.1"/>
    </source>
</evidence>
<evidence type="ECO:0000313" key="1">
    <source>
        <dbReference type="EMBL" id="MBB4348027.1"/>
    </source>
</evidence>
<dbReference type="Proteomes" id="UP000520770">
    <property type="component" value="Unassembled WGS sequence"/>
</dbReference>
<keyword evidence="5" id="KW-1185">Reference proteome</keyword>
<evidence type="ECO:0000313" key="2">
    <source>
        <dbReference type="EMBL" id="MBB4409579.1"/>
    </source>
</evidence>
<protein>
    <submittedName>
        <fullName evidence="3">Uncharacterized protein</fullName>
    </submittedName>
</protein>
<dbReference type="Proteomes" id="UP000524535">
    <property type="component" value="Unassembled WGS sequence"/>
</dbReference>
<dbReference type="EMBL" id="JACIHM010000001">
    <property type="protein sequence ID" value="MBB4444268.1"/>
    <property type="molecule type" value="Genomic_DNA"/>
</dbReference>